<proteinExistence type="predicted"/>
<dbReference type="STRING" id="1121291.SAMN02745134_02281"/>
<keyword evidence="2" id="KW-0472">Membrane</keyword>
<dbReference type="OrthoDB" id="1952449at2"/>
<feature type="transmembrane region" description="Helical" evidence="2">
    <location>
        <begin position="21"/>
        <end position="46"/>
    </location>
</feature>
<keyword evidence="2" id="KW-0812">Transmembrane</keyword>
<evidence type="ECO:0000313" key="3">
    <source>
        <dbReference type="EMBL" id="SMC24723.1"/>
    </source>
</evidence>
<evidence type="ECO:0000313" key="4">
    <source>
        <dbReference type="Proteomes" id="UP000192468"/>
    </source>
</evidence>
<evidence type="ECO:0000256" key="2">
    <source>
        <dbReference type="SAM" id="Phobius"/>
    </source>
</evidence>
<reference evidence="3 4" key="1">
    <citation type="submission" date="2017-04" db="EMBL/GenBank/DDBJ databases">
        <authorList>
            <person name="Afonso C.L."/>
            <person name="Miller P.J."/>
            <person name="Scott M.A."/>
            <person name="Spackman E."/>
            <person name="Goraichik I."/>
            <person name="Dimitrov K.M."/>
            <person name="Suarez D.L."/>
            <person name="Swayne D.E."/>
        </authorList>
    </citation>
    <scope>NUCLEOTIDE SEQUENCE [LARGE SCALE GENOMIC DNA]</scope>
    <source>
        <strain evidence="3 4">DSM 12555</strain>
    </source>
</reference>
<name>A0A1W1XL63_9CLOT</name>
<protein>
    <submittedName>
        <fullName evidence="3">Uncharacterized protein</fullName>
    </submittedName>
</protein>
<dbReference type="EMBL" id="FWXH01000007">
    <property type="protein sequence ID" value="SMC24723.1"/>
    <property type="molecule type" value="Genomic_DNA"/>
</dbReference>
<gene>
    <name evidence="3" type="ORF">SAMN02745134_02281</name>
</gene>
<evidence type="ECO:0000256" key="1">
    <source>
        <dbReference type="SAM" id="MobiDB-lite"/>
    </source>
</evidence>
<feature type="region of interest" description="Disordered" evidence="1">
    <location>
        <begin position="62"/>
        <end position="81"/>
    </location>
</feature>
<dbReference type="Proteomes" id="UP000192468">
    <property type="component" value="Unassembled WGS sequence"/>
</dbReference>
<accession>A0A1W1XL63</accession>
<keyword evidence="2" id="KW-1133">Transmembrane helix</keyword>
<dbReference type="RefSeq" id="WP_084116109.1">
    <property type="nucleotide sequence ID" value="NZ_FWXH01000007.1"/>
</dbReference>
<keyword evidence="4" id="KW-1185">Reference proteome</keyword>
<sequence>MAKPSIFSSGYEKKMRKRKRMIFISVLIVIVALVIVIISLLGNLGIRNKKNEQIKKIVNTETNSKTNTSSKKSKDKIKKSNEDASKKIDKLNFVINMPSGKQIKVIYENAGTAKVIKSVENSDPDLDYNINPSGSAIVLFQKSTQDIIVANADGTSINITNASYTATTGTVFTKDSVLKANPSYVWCTSPKFIDDTNVAYISQLPWFNKSNKYIWKFNIQDKTSVNTNLTGENVQINAITPNGLEISVDNSVQYLKGDGSVTN</sequence>
<dbReference type="AlphaFoldDB" id="A0A1W1XL63"/>
<organism evidence="3 4">
    <name type="scientific">Clostridium acidisoli DSM 12555</name>
    <dbReference type="NCBI Taxonomy" id="1121291"/>
    <lineage>
        <taxon>Bacteria</taxon>
        <taxon>Bacillati</taxon>
        <taxon>Bacillota</taxon>
        <taxon>Clostridia</taxon>
        <taxon>Eubacteriales</taxon>
        <taxon>Clostridiaceae</taxon>
        <taxon>Clostridium</taxon>
    </lineage>
</organism>